<dbReference type="AlphaFoldDB" id="A0A852VKX9"/>
<feature type="domain" description="MobA/MobL protein" evidence="4">
    <location>
        <begin position="21"/>
        <end position="198"/>
    </location>
</feature>
<protein>
    <recommendedName>
        <fullName evidence="4">MobA/MobL protein domain-containing protein</fullName>
    </recommendedName>
</protein>
<evidence type="ECO:0000313" key="5">
    <source>
        <dbReference type="EMBL" id="NYF92280.1"/>
    </source>
</evidence>
<proteinExistence type="inferred from homology"/>
<evidence type="ECO:0000256" key="3">
    <source>
        <dbReference type="SAM" id="Coils"/>
    </source>
</evidence>
<accession>A0A852VKX9</accession>
<sequence length="313" mass="35399">MAIVHVSFKSSSKAPPAAAHAQYIAREGQYQQRGGVELVESGNMPEFAQADPHAFWVAADAHERANGRTYTELQIALPRELNPTQREELAREATRELLGDRFAYTMAVHTPLAKDNIEQPHMHLMFSERAVDASTRGLAEDRFFKRNGAKKDPAWNDRNKPDEVREKWVEMMNGAMQKAGIELRVDARSWAEQGREDLAALVEEKTLRGDGPEALERLAHIAEQRQMRAELPAPHLDQAAAVQDLEKRAEQEVVRIEQRRDAEVSILDKLIEKARELAVEVKERTTEFARNVVDRVESFFGAGKQENLPFTAS</sequence>
<comment type="caution">
    <text evidence="5">The sequence shown here is derived from an EMBL/GenBank/DDBJ whole genome shotgun (WGS) entry which is preliminary data.</text>
</comment>
<keyword evidence="2" id="KW-0184">Conjugation</keyword>
<name>A0A852VKX9_9BACT</name>
<feature type="coiled-coil region" evidence="3">
    <location>
        <begin position="239"/>
        <end position="287"/>
    </location>
</feature>
<gene>
    <name evidence="5" type="ORF">HDF08_004403</name>
</gene>
<evidence type="ECO:0000256" key="2">
    <source>
        <dbReference type="ARBA" id="ARBA00022971"/>
    </source>
</evidence>
<dbReference type="Proteomes" id="UP000564385">
    <property type="component" value="Unassembled WGS sequence"/>
</dbReference>
<dbReference type="Pfam" id="PF03389">
    <property type="entry name" value="MobA_MobL"/>
    <property type="match status" value="1"/>
</dbReference>
<organism evidence="5 6">
    <name type="scientific">Tunturiibacter lichenicola</name>
    <dbReference type="NCBI Taxonomy" id="2051959"/>
    <lineage>
        <taxon>Bacteria</taxon>
        <taxon>Pseudomonadati</taxon>
        <taxon>Acidobacteriota</taxon>
        <taxon>Terriglobia</taxon>
        <taxon>Terriglobales</taxon>
        <taxon>Acidobacteriaceae</taxon>
        <taxon>Tunturiibacter</taxon>
    </lineage>
</organism>
<comment type="similarity">
    <text evidence="1">Belongs to the MobA/MobL family.</text>
</comment>
<reference evidence="5 6" key="1">
    <citation type="submission" date="2020-07" db="EMBL/GenBank/DDBJ databases">
        <title>Genomic Encyclopedia of Type Strains, Phase IV (KMG-V): Genome sequencing to study the core and pangenomes of soil and plant-associated prokaryotes.</title>
        <authorList>
            <person name="Whitman W."/>
        </authorList>
    </citation>
    <scope>NUCLEOTIDE SEQUENCE [LARGE SCALE GENOMIC DNA]</scope>
    <source>
        <strain evidence="5 6">M8UP22</strain>
    </source>
</reference>
<evidence type="ECO:0000256" key="1">
    <source>
        <dbReference type="ARBA" id="ARBA00010873"/>
    </source>
</evidence>
<feature type="non-terminal residue" evidence="5">
    <location>
        <position position="313"/>
    </location>
</feature>
<evidence type="ECO:0000313" key="6">
    <source>
        <dbReference type="Proteomes" id="UP000564385"/>
    </source>
</evidence>
<dbReference type="EMBL" id="JACCCU010000005">
    <property type="protein sequence ID" value="NYF92280.1"/>
    <property type="molecule type" value="Genomic_DNA"/>
</dbReference>
<dbReference type="InterPro" id="IPR005053">
    <property type="entry name" value="MobA_MobL"/>
</dbReference>
<dbReference type="Gene3D" id="3.30.930.30">
    <property type="match status" value="1"/>
</dbReference>
<keyword evidence="3" id="KW-0175">Coiled coil</keyword>
<evidence type="ECO:0000259" key="4">
    <source>
        <dbReference type="Pfam" id="PF03389"/>
    </source>
</evidence>